<dbReference type="SMART" id="SM00342">
    <property type="entry name" value="HTH_ARAC"/>
    <property type="match status" value="1"/>
</dbReference>
<gene>
    <name evidence="5" type="ORF">MJA45_19745</name>
</gene>
<dbReference type="InterPro" id="IPR020449">
    <property type="entry name" value="Tscrpt_reg_AraC-type_HTH"/>
</dbReference>
<reference evidence="5 6" key="1">
    <citation type="submission" date="2022-02" db="EMBL/GenBank/DDBJ databases">
        <title>Paenibacillus sp. MBLB1776 Whole Genome Shotgun Sequencing.</title>
        <authorList>
            <person name="Hwang C.Y."/>
            <person name="Cho E.-S."/>
            <person name="Seo M.-J."/>
        </authorList>
    </citation>
    <scope>NUCLEOTIDE SEQUENCE [LARGE SCALE GENOMIC DNA]</scope>
    <source>
        <strain evidence="5 6">MBLB1776</strain>
    </source>
</reference>
<dbReference type="InterPro" id="IPR050204">
    <property type="entry name" value="AraC_XylS_family_regulators"/>
</dbReference>
<organism evidence="5 6">
    <name type="scientific">Paenibacillus aurantius</name>
    <dbReference type="NCBI Taxonomy" id="2918900"/>
    <lineage>
        <taxon>Bacteria</taxon>
        <taxon>Bacillati</taxon>
        <taxon>Bacillota</taxon>
        <taxon>Bacilli</taxon>
        <taxon>Bacillales</taxon>
        <taxon>Paenibacillaceae</taxon>
        <taxon>Paenibacillus</taxon>
    </lineage>
</organism>
<dbReference type="InterPro" id="IPR037923">
    <property type="entry name" value="HTH-like"/>
</dbReference>
<keyword evidence="6" id="KW-1185">Reference proteome</keyword>
<dbReference type="KEGG" id="paun:MJA45_19745"/>
<dbReference type="AlphaFoldDB" id="A0AA96LB25"/>
<evidence type="ECO:0000313" key="5">
    <source>
        <dbReference type="EMBL" id="WNQ09844.1"/>
    </source>
</evidence>
<dbReference type="Pfam" id="PF12833">
    <property type="entry name" value="HTH_18"/>
    <property type="match status" value="1"/>
</dbReference>
<evidence type="ECO:0000256" key="2">
    <source>
        <dbReference type="ARBA" id="ARBA00023125"/>
    </source>
</evidence>
<protein>
    <submittedName>
        <fullName evidence="5">AraC family transcriptional regulator</fullName>
    </submittedName>
</protein>
<dbReference type="InterPro" id="IPR003313">
    <property type="entry name" value="AraC-bd"/>
</dbReference>
<proteinExistence type="predicted"/>
<dbReference type="EMBL" id="CP130318">
    <property type="protein sequence ID" value="WNQ09844.1"/>
    <property type="molecule type" value="Genomic_DNA"/>
</dbReference>
<dbReference type="RefSeq" id="WP_315603618.1">
    <property type="nucleotide sequence ID" value="NZ_CP130318.1"/>
</dbReference>
<dbReference type="InterPro" id="IPR009057">
    <property type="entry name" value="Homeodomain-like_sf"/>
</dbReference>
<dbReference type="Proteomes" id="UP001305702">
    <property type="component" value="Chromosome"/>
</dbReference>
<dbReference type="SUPFAM" id="SSF51215">
    <property type="entry name" value="Regulatory protein AraC"/>
    <property type="match status" value="1"/>
</dbReference>
<dbReference type="Gene3D" id="1.10.10.60">
    <property type="entry name" value="Homeodomain-like"/>
    <property type="match status" value="2"/>
</dbReference>
<dbReference type="InterPro" id="IPR018060">
    <property type="entry name" value="HTH_AraC"/>
</dbReference>
<dbReference type="Gene3D" id="2.60.120.10">
    <property type="entry name" value="Jelly Rolls"/>
    <property type="match status" value="1"/>
</dbReference>
<dbReference type="InterPro" id="IPR014710">
    <property type="entry name" value="RmlC-like_jellyroll"/>
</dbReference>
<dbReference type="PANTHER" id="PTHR46796">
    <property type="entry name" value="HTH-TYPE TRANSCRIPTIONAL ACTIVATOR RHAS-RELATED"/>
    <property type="match status" value="1"/>
</dbReference>
<accession>A0AA96LB25</accession>
<dbReference type="GO" id="GO:0003700">
    <property type="term" value="F:DNA-binding transcription factor activity"/>
    <property type="evidence" value="ECO:0007669"/>
    <property type="project" value="InterPro"/>
</dbReference>
<evidence type="ECO:0000256" key="1">
    <source>
        <dbReference type="ARBA" id="ARBA00023015"/>
    </source>
</evidence>
<keyword evidence="2" id="KW-0238">DNA-binding</keyword>
<sequence length="277" mass="32036">MEQTIGLNELTVHLHLAMEKPTFPGWSDIRRTVGCHSFYWIHRGKGVFHSEGTRHQVTAGSLIYLKPGKELFMETDPREPLQMTMLLTEWATVRFGSGGWAEAEPVMEFALPFIRRYSPERASGIARLFRETLEGWVPGQTGGELPARARMLQLLYELYRKEHEEEEKEPARAAFRQFKEYLDTHYSSSIRLKEAAGRFGISPSYVRKLFLNELGISPKAYLTRLRYEHAKRYLLFSDLSMKEIARECGYSDEFHFSKHFKAASGCSPSLFRDRGVE</sequence>
<evidence type="ECO:0000256" key="3">
    <source>
        <dbReference type="ARBA" id="ARBA00023163"/>
    </source>
</evidence>
<dbReference type="Pfam" id="PF02311">
    <property type="entry name" value="AraC_binding"/>
    <property type="match status" value="1"/>
</dbReference>
<dbReference type="SUPFAM" id="SSF46689">
    <property type="entry name" value="Homeodomain-like"/>
    <property type="match status" value="2"/>
</dbReference>
<name>A0AA96LB25_9BACL</name>
<feature type="domain" description="HTH araC/xylS-type" evidence="4">
    <location>
        <begin position="176"/>
        <end position="274"/>
    </location>
</feature>
<keyword evidence="1" id="KW-0805">Transcription regulation</keyword>
<dbReference type="PRINTS" id="PR00032">
    <property type="entry name" value="HTHARAC"/>
</dbReference>
<dbReference type="PROSITE" id="PS01124">
    <property type="entry name" value="HTH_ARAC_FAMILY_2"/>
    <property type="match status" value="1"/>
</dbReference>
<dbReference type="GO" id="GO:0043565">
    <property type="term" value="F:sequence-specific DNA binding"/>
    <property type="evidence" value="ECO:0007669"/>
    <property type="project" value="InterPro"/>
</dbReference>
<evidence type="ECO:0000259" key="4">
    <source>
        <dbReference type="PROSITE" id="PS01124"/>
    </source>
</evidence>
<evidence type="ECO:0000313" key="6">
    <source>
        <dbReference type="Proteomes" id="UP001305702"/>
    </source>
</evidence>
<keyword evidence="3" id="KW-0804">Transcription</keyword>